<dbReference type="Pfam" id="PF24758">
    <property type="entry name" value="LRR_At5g56370"/>
    <property type="match status" value="1"/>
</dbReference>
<sequence>MTCTQAKPEDRLSALPDSLLCHILSFLPTNEAVQTVLIRRFGTLWTSLQNIDFDDDLLSHLWADEDINSGFLRFVHKALTLHQRPTVDRFRVNISTMLYEDITSFQSVNWGREIDSWLDFALKKQVKFLEFGFGMVEPVNEVYKLPFIEFISDSLVELKLVFIEMKLQKRVKMGSLRVLKLEYMSLNNDVFKEIIQGCPLLKEIEISNCLDSRDFTEINAPNLDILKLDREVVAGSEEIMKINCPKLSSFNYSGCVDGLEIVNLSSVAELSFRLTLNISATSFKEFTGFQSALTKLLHVKNVTLSDTFVTVLFYCILKCNLQEIVHWKRVDLKIRLNDKHILGLSHLSRKSPYLEELALTVIPSWNSDLLLKNVDLELESCNPGKEEVYCWSSLKTIVIHNISMSLHPVVVLLV</sequence>
<reference evidence="2" key="2">
    <citation type="submission" date="2021-03" db="UniProtKB">
        <authorList>
            <consortium name="EnsemblPlants"/>
        </authorList>
    </citation>
    <scope>IDENTIFICATION</scope>
</reference>
<evidence type="ECO:0000313" key="3">
    <source>
        <dbReference type="Proteomes" id="UP000596660"/>
    </source>
</evidence>
<dbReference type="GeneID" id="110682163"/>
<protein>
    <recommendedName>
        <fullName evidence="1">F-box/LRR-repeat protein 15/At3g58940/PEG3-like LRR domain-containing protein</fullName>
    </recommendedName>
</protein>
<dbReference type="InterPro" id="IPR036047">
    <property type="entry name" value="F-box-like_dom_sf"/>
</dbReference>
<dbReference type="SUPFAM" id="SSF81383">
    <property type="entry name" value="F-box domain"/>
    <property type="match status" value="1"/>
</dbReference>
<proteinExistence type="predicted"/>
<dbReference type="InterPro" id="IPR053197">
    <property type="entry name" value="F-box_SCFL_complex_component"/>
</dbReference>
<evidence type="ECO:0000259" key="1">
    <source>
        <dbReference type="Pfam" id="PF24758"/>
    </source>
</evidence>
<dbReference type="SUPFAM" id="SSF52047">
    <property type="entry name" value="RNI-like"/>
    <property type="match status" value="1"/>
</dbReference>
<dbReference type="OMA" id="WADEDIN"/>
<evidence type="ECO:0000313" key="2">
    <source>
        <dbReference type="EnsemblPlants" id="AUR62003745-RA:cds"/>
    </source>
</evidence>
<organism evidence="2 3">
    <name type="scientific">Chenopodium quinoa</name>
    <name type="common">Quinoa</name>
    <dbReference type="NCBI Taxonomy" id="63459"/>
    <lineage>
        <taxon>Eukaryota</taxon>
        <taxon>Viridiplantae</taxon>
        <taxon>Streptophyta</taxon>
        <taxon>Embryophyta</taxon>
        <taxon>Tracheophyta</taxon>
        <taxon>Spermatophyta</taxon>
        <taxon>Magnoliopsida</taxon>
        <taxon>eudicotyledons</taxon>
        <taxon>Gunneridae</taxon>
        <taxon>Pentapetalae</taxon>
        <taxon>Caryophyllales</taxon>
        <taxon>Chenopodiaceae</taxon>
        <taxon>Chenopodioideae</taxon>
        <taxon>Atripliceae</taxon>
        <taxon>Chenopodium</taxon>
    </lineage>
</organism>
<keyword evidence="3" id="KW-1185">Reference proteome</keyword>
<dbReference type="KEGG" id="cqi:110682163"/>
<dbReference type="AlphaFoldDB" id="A0A803KXI6"/>
<dbReference type="InterPro" id="IPR055411">
    <property type="entry name" value="LRR_FXL15/At3g58940/PEG3-like"/>
</dbReference>
<dbReference type="OrthoDB" id="1939276at2759"/>
<feature type="domain" description="F-box/LRR-repeat protein 15/At3g58940/PEG3-like LRR" evidence="1">
    <location>
        <begin position="114"/>
        <end position="250"/>
    </location>
</feature>
<dbReference type="Proteomes" id="UP000596660">
    <property type="component" value="Unplaced"/>
</dbReference>
<gene>
    <name evidence="2" type="primary">LOC110682163</name>
</gene>
<dbReference type="EnsemblPlants" id="AUR62003745-RA">
    <property type="protein sequence ID" value="AUR62003745-RA:cds"/>
    <property type="gene ID" value="AUR62003745"/>
</dbReference>
<accession>A0A803KXI6</accession>
<dbReference type="Gramene" id="AUR62003745-RA">
    <property type="protein sequence ID" value="AUR62003745-RA:cds"/>
    <property type="gene ID" value="AUR62003745"/>
</dbReference>
<dbReference type="PANTHER" id="PTHR34223">
    <property type="entry name" value="OS11G0201299 PROTEIN"/>
    <property type="match status" value="1"/>
</dbReference>
<name>A0A803KXI6_CHEQI</name>
<dbReference type="InterPro" id="IPR032675">
    <property type="entry name" value="LRR_dom_sf"/>
</dbReference>
<reference evidence="2" key="1">
    <citation type="journal article" date="2017" name="Nature">
        <title>The genome of Chenopodium quinoa.</title>
        <authorList>
            <person name="Jarvis D.E."/>
            <person name="Ho Y.S."/>
            <person name="Lightfoot D.J."/>
            <person name="Schmoeckel S.M."/>
            <person name="Li B."/>
            <person name="Borm T.J.A."/>
            <person name="Ohyanagi H."/>
            <person name="Mineta K."/>
            <person name="Michell C.T."/>
            <person name="Saber N."/>
            <person name="Kharbatia N.M."/>
            <person name="Rupper R.R."/>
            <person name="Sharp A.R."/>
            <person name="Dally N."/>
            <person name="Boughton B.A."/>
            <person name="Woo Y.H."/>
            <person name="Gao G."/>
            <person name="Schijlen E.G.W.M."/>
            <person name="Guo X."/>
            <person name="Momin A.A."/>
            <person name="Negrao S."/>
            <person name="Al-Babili S."/>
            <person name="Gehring C."/>
            <person name="Roessner U."/>
            <person name="Jung C."/>
            <person name="Murphy K."/>
            <person name="Arold S.T."/>
            <person name="Gojobori T."/>
            <person name="van der Linden C.G."/>
            <person name="van Loo E.N."/>
            <person name="Jellen E.N."/>
            <person name="Maughan P.J."/>
            <person name="Tester M."/>
        </authorList>
    </citation>
    <scope>NUCLEOTIDE SEQUENCE [LARGE SCALE GENOMIC DNA]</scope>
    <source>
        <strain evidence="2">cv. PI 614886</strain>
    </source>
</reference>
<dbReference type="Gene3D" id="3.80.10.10">
    <property type="entry name" value="Ribonuclease Inhibitor"/>
    <property type="match status" value="1"/>
</dbReference>
<dbReference type="PANTHER" id="PTHR34223:SF51">
    <property type="entry name" value="OS06G0556300 PROTEIN"/>
    <property type="match status" value="1"/>
</dbReference>
<dbReference type="RefSeq" id="XP_021714112.1">
    <property type="nucleotide sequence ID" value="XM_021858420.1"/>
</dbReference>